<dbReference type="Pfam" id="PF19047">
    <property type="entry name" value="HOOK_N"/>
    <property type="match status" value="1"/>
</dbReference>
<comment type="caution">
    <text evidence="3">The sequence shown here is derived from an EMBL/GenBank/DDBJ whole genome shotgun (WGS) entry which is preliminary data.</text>
</comment>
<keyword evidence="1" id="KW-0175">Coiled coil</keyword>
<dbReference type="InterPro" id="IPR043936">
    <property type="entry name" value="HOOK_N"/>
</dbReference>
<name>A0AAV5SNC0_9BILA</name>
<sequence length="252" mass="29762">MVDNNFFGSDWIAEITKYKEDSNWRLKETVLRKVYKRLDEYVHEHVRECDFDPQKWNMDFEQSARSGGSLNAILRLLQLTVVVAFRGPNNALFVSNVNGLAGNVQLAIKHSFDEVEMCTREDAQSPKPLVVHDEESRVPSNHINHSLLYDTEDTIKTMSEELESMKGKMEEKEEMMKKMEKKMSEVQERKAEEIREIRQKLSDREIAYTELEYEKSMLSEESRRLKEEIGELRTRVSTITRSEEERFRREKS</sequence>
<organism evidence="3 4">
    <name type="scientific">Pristionchus entomophagus</name>
    <dbReference type="NCBI Taxonomy" id="358040"/>
    <lineage>
        <taxon>Eukaryota</taxon>
        <taxon>Metazoa</taxon>
        <taxon>Ecdysozoa</taxon>
        <taxon>Nematoda</taxon>
        <taxon>Chromadorea</taxon>
        <taxon>Rhabditida</taxon>
        <taxon>Rhabditina</taxon>
        <taxon>Diplogasteromorpha</taxon>
        <taxon>Diplogasteroidea</taxon>
        <taxon>Neodiplogasteridae</taxon>
        <taxon>Pristionchus</taxon>
    </lineage>
</organism>
<feature type="coiled-coil region" evidence="1">
    <location>
        <begin position="155"/>
        <end position="235"/>
    </location>
</feature>
<dbReference type="AlphaFoldDB" id="A0AAV5SNC0"/>
<evidence type="ECO:0000313" key="3">
    <source>
        <dbReference type="EMBL" id="GMS84247.1"/>
    </source>
</evidence>
<protein>
    <recommendedName>
        <fullName evidence="2">HOOK N-terminal domain-containing protein</fullName>
    </recommendedName>
</protein>
<dbReference type="Proteomes" id="UP001432027">
    <property type="component" value="Unassembled WGS sequence"/>
</dbReference>
<dbReference type="Gene3D" id="1.10.418.10">
    <property type="entry name" value="Calponin-like domain"/>
    <property type="match status" value="1"/>
</dbReference>
<dbReference type="EMBL" id="BTSX01000002">
    <property type="protein sequence ID" value="GMS84247.1"/>
    <property type="molecule type" value="Genomic_DNA"/>
</dbReference>
<dbReference type="SUPFAM" id="SSF116907">
    <property type="entry name" value="Hook domain"/>
    <property type="match status" value="1"/>
</dbReference>
<keyword evidence="4" id="KW-1185">Reference proteome</keyword>
<evidence type="ECO:0000259" key="2">
    <source>
        <dbReference type="Pfam" id="PF19047"/>
    </source>
</evidence>
<proteinExistence type="predicted"/>
<dbReference type="GO" id="GO:0030705">
    <property type="term" value="P:cytoskeleton-dependent intracellular transport"/>
    <property type="evidence" value="ECO:0007669"/>
    <property type="project" value="InterPro"/>
</dbReference>
<reference evidence="3" key="1">
    <citation type="submission" date="2023-10" db="EMBL/GenBank/DDBJ databases">
        <title>Genome assembly of Pristionchus species.</title>
        <authorList>
            <person name="Yoshida K."/>
            <person name="Sommer R.J."/>
        </authorList>
    </citation>
    <scope>NUCLEOTIDE SEQUENCE</scope>
    <source>
        <strain evidence="3">RS0144</strain>
    </source>
</reference>
<accession>A0AAV5SNC0</accession>
<dbReference type="InterPro" id="IPR036872">
    <property type="entry name" value="CH_dom_sf"/>
</dbReference>
<feature type="domain" description="HOOK N-terminal" evidence="2">
    <location>
        <begin position="2"/>
        <end position="112"/>
    </location>
</feature>
<feature type="non-terminal residue" evidence="3">
    <location>
        <position position="252"/>
    </location>
</feature>
<gene>
    <name evidence="3" type="ORF">PENTCL1PPCAC_6422</name>
</gene>
<evidence type="ECO:0000256" key="1">
    <source>
        <dbReference type="SAM" id="Coils"/>
    </source>
</evidence>
<evidence type="ECO:0000313" key="4">
    <source>
        <dbReference type="Proteomes" id="UP001432027"/>
    </source>
</evidence>